<dbReference type="GO" id="GO:0030170">
    <property type="term" value="F:pyridoxal phosphate binding"/>
    <property type="evidence" value="ECO:0007669"/>
    <property type="project" value="InterPro"/>
</dbReference>
<gene>
    <name evidence="3" type="ORF">Vretifemale_11938</name>
    <name evidence="4" type="ORF">Vretimale_11471</name>
</gene>
<dbReference type="CDD" id="cd00609">
    <property type="entry name" value="AAT_like"/>
    <property type="match status" value="1"/>
</dbReference>
<evidence type="ECO:0000313" key="5">
    <source>
        <dbReference type="Proteomes" id="UP000747110"/>
    </source>
</evidence>
<dbReference type="OrthoDB" id="691673at2759"/>
<dbReference type="InterPro" id="IPR015422">
    <property type="entry name" value="PyrdxlP-dep_Trfase_small"/>
</dbReference>
<accession>A0A8J4FT00</accession>
<keyword evidence="1" id="KW-0663">Pyridoxal phosphate</keyword>
<dbReference type="PRINTS" id="PR00753">
    <property type="entry name" value="ACCSYNTHASE"/>
</dbReference>
<evidence type="ECO:0000313" key="4">
    <source>
        <dbReference type="EMBL" id="GIM07272.1"/>
    </source>
</evidence>
<dbReference type="InterPro" id="IPR004839">
    <property type="entry name" value="Aminotransferase_I/II_large"/>
</dbReference>
<sequence>MANNDTHQEHLPGHLNARAARAIRPALSYFKAFIDAQKRQWSPQDPAGNIILSVAENRLTSDMVKERLCRSAADYPEEALCYQDMRGLPRLRNALARLLEDTFMKGITVDPDHLTVSAGVGAILENLFHCIAGAGDAVLIPAPYYPAFDNDLQVKCGVKPWPFQLDEDRPVGPQLDAAADAAAVAGAAEEADAAAGVAGGGSDGAIDGGGSRRRRRVAALLYTSPNNPLGIMYRRETVVAMLRWCLSRSVHLVSDEIYGNSVFGEGKSFTSAEVVARQEVAGFPYAERLADLHHVVWGMSKDLCASGLRCGCLHTRNNYLRQALDNLGYFCAVPNPIQWALIHALEDQTWMSEFLRTNRARLKNSYDKLESALQEAGIPHLKADSAMFCWVDLRRWLPHPSWSGEAALWEEMCSQCRVLLTPGEQCHAAEPGFFRICWAWMPGDALPEAVRRLVEHFEGRGATHGSAAQEGSGDGAEVAVTAGVAEAAEALEEP</sequence>
<dbReference type="AlphaFoldDB" id="A0A8J4FT00"/>
<dbReference type="EMBL" id="BNCQ01000023">
    <property type="protein sequence ID" value="GIM07272.1"/>
    <property type="molecule type" value="Genomic_DNA"/>
</dbReference>
<dbReference type="GO" id="GO:0006520">
    <property type="term" value="P:amino acid metabolic process"/>
    <property type="evidence" value="ECO:0007669"/>
    <property type="project" value="TreeGrafter"/>
</dbReference>
<dbReference type="Proteomes" id="UP000722791">
    <property type="component" value="Unassembled WGS sequence"/>
</dbReference>
<dbReference type="InterPro" id="IPR050478">
    <property type="entry name" value="Ethylene_sulfur-biosynth"/>
</dbReference>
<protein>
    <recommendedName>
        <fullName evidence="2">Aminotransferase class I/classII large domain-containing protein</fullName>
    </recommendedName>
</protein>
<reference evidence="3" key="1">
    <citation type="journal article" date="2021" name="Proc. Natl. Acad. Sci. U.S.A.">
        <title>Three genomes in the algal genus Volvox reveal the fate of a haploid sex-determining region after a transition to homothallism.</title>
        <authorList>
            <person name="Yamamoto K."/>
            <person name="Hamaji T."/>
            <person name="Kawai-Toyooka H."/>
            <person name="Matsuzaki R."/>
            <person name="Takahashi F."/>
            <person name="Nishimura Y."/>
            <person name="Kawachi M."/>
            <person name="Noguchi H."/>
            <person name="Minakuchi Y."/>
            <person name="Umen J.G."/>
            <person name="Toyoda A."/>
            <person name="Nozaki H."/>
        </authorList>
    </citation>
    <scope>NUCLEOTIDE SEQUENCE</scope>
    <source>
        <strain evidence="4">NIES-3785</strain>
        <strain evidence="3">NIES-3786</strain>
    </source>
</reference>
<dbReference type="EMBL" id="BNCP01000026">
    <property type="protein sequence ID" value="GIL83125.1"/>
    <property type="molecule type" value="Genomic_DNA"/>
</dbReference>
<dbReference type="Pfam" id="PF00155">
    <property type="entry name" value="Aminotran_1_2"/>
    <property type="match status" value="1"/>
</dbReference>
<dbReference type="SUPFAM" id="SSF53383">
    <property type="entry name" value="PLP-dependent transferases"/>
    <property type="match status" value="1"/>
</dbReference>
<evidence type="ECO:0000256" key="1">
    <source>
        <dbReference type="ARBA" id="ARBA00022898"/>
    </source>
</evidence>
<dbReference type="InterPro" id="IPR015424">
    <property type="entry name" value="PyrdxlP-dep_Trfase"/>
</dbReference>
<dbReference type="Gene3D" id="3.90.1150.10">
    <property type="entry name" value="Aspartate Aminotransferase, domain 1"/>
    <property type="match status" value="1"/>
</dbReference>
<dbReference type="PANTHER" id="PTHR43795">
    <property type="entry name" value="BIFUNCTIONAL ASPARTATE AMINOTRANSFERASE AND GLUTAMATE/ASPARTATE-PREPHENATE AMINOTRANSFERASE-RELATED"/>
    <property type="match status" value="1"/>
</dbReference>
<dbReference type="Gene3D" id="3.40.640.10">
    <property type="entry name" value="Type I PLP-dependent aspartate aminotransferase-like (Major domain)"/>
    <property type="match status" value="1"/>
</dbReference>
<organism evidence="3 5">
    <name type="scientific">Volvox reticuliferus</name>
    <dbReference type="NCBI Taxonomy" id="1737510"/>
    <lineage>
        <taxon>Eukaryota</taxon>
        <taxon>Viridiplantae</taxon>
        <taxon>Chlorophyta</taxon>
        <taxon>core chlorophytes</taxon>
        <taxon>Chlorophyceae</taxon>
        <taxon>CS clade</taxon>
        <taxon>Chlamydomonadales</taxon>
        <taxon>Volvocaceae</taxon>
        <taxon>Volvox</taxon>
    </lineage>
</organism>
<dbReference type="PANTHER" id="PTHR43795:SF39">
    <property type="entry name" value="AMINOTRANSFERASE CLASS I_CLASSII DOMAIN-CONTAINING PROTEIN"/>
    <property type="match status" value="1"/>
</dbReference>
<comment type="caution">
    <text evidence="3">The sequence shown here is derived from an EMBL/GenBank/DDBJ whole genome shotgun (WGS) entry which is preliminary data.</text>
</comment>
<evidence type="ECO:0000259" key="2">
    <source>
        <dbReference type="Pfam" id="PF00155"/>
    </source>
</evidence>
<dbReference type="Proteomes" id="UP000747110">
    <property type="component" value="Unassembled WGS sequence"/>
</dbReference>
<evidence type="ECO:0000313" key="3">
    <source>
        <dbReference type="EMBL" id="GIL83125.1"/>
    </source>
</evidence>
<dbReference type="GO" id="GO:0008483">
    <property type="term" value="F:transaminase activity"/>
    <property type="evidence" value="ECO:0007669"/>
    <property type="project" value="TreeGrafter"/>
</dbReference>
<name>A0A8J4FT00_9CHLO</name>
<feature type="domain" description="Aminotransferase class I/classII large" evidence="2">
    <location>
        <begin position="64"/>
        <end position="453"/>
    </location>
</feature>
<dbReference type="InterPro" id="IPR015421">
    <property type="entry name" value="PyrdxlP-dep_Trfase_major"/>
</dbReference>
<keyword evidence="5" id="KW-1185">Reference proteome</keyword>
<proteinExistence type="predicted"/>